<dbReference type="Pfam" id="PF24461">
    <property type="entry name" value="DUF7576"/>
    <property type="match status" value="1"/>
</dbReference>
<feature type="region of interest" description="Disordered" evidence="1">
    <location>
        <begin position="1"/>
        <end position="21"/>
    </location>
</feature>
<evidence type="ECO:0000313" key="3">
    <source>
        <dbReference type="Proteomes" id="UP000011568"/>
    </source>
</evidence>
<comment type="caution">
    <text evidence="2">The sequence shown here is derived from an EMBL/GenBank/DDBJ whole genome shotgun (WGS) entry which is preliminary data.</text>
</comment>
<protein>
    <recommendedName>
        <fullName evidence="4">TRASH domain-containing protein</fullName>
    </recommendedName>
</protein>
<dbReference type="Proteomes" id="UP000011568">
    <property type="component" value="Unassembled WGS sequence"/>
</dbReference>
<evidence type="ECO:0008006" key="4">
    <source>
        <dbReference type="Google" id="ProtNLM"/>
    </source>
</evidence>
<reference evidence="2 3" key="1">
    <citation type="journal article" date="2014" name="PLoS Genet.">
        <title>Phylogenetically driven sequencing of extremely halophilic archaea reveals strategies for static and dynamic osmo-response.</title>
        <authorList>
            <person name="Becker E.A."/>
            <person name="Seitzer P.M."/>
            <person name="Tritt A."/>
            <person name="Larsen D."/>
            <person name="Krusor M."/>
            <person name="Yao A.I."/>
            <person name="Wu D."/>
            <person name="Madern D."/>
            <person name="Eisen J.A."/>
            <person name="Darling A.E."/>
            <person name="Facciotti M.T."/>
        </authorList>
    </citation>
    <scope>NUCLEOTIDE SEQUENCE [LARGE SCALE GENOMIC DNA]</scope>
    <source>
        <strain evidence="2 3">DSM 1307</strain>
    </source>
</reference>
<dbReference type="eggNOG" id="arCOG06252">
    <property type="taxonomic scope" value="Archaea"/>
</dbReference>
<gene>
    <name evidence="2" type="ORF">C448_02024</name>
</gene>
<dbReference type="AlphaFoldDB" id="M0MXD8"/>
<organism evidence="2 3">
    <name type="scientific">Halococcus morrhuae DSM 1307</name>
    <dbReference type="NCBI Taxonomy" id="931277"/>
    <lineage>
        <taxon>Archaea</taxon>
        <taxon>Methanobacteriati</taxon>
        <taxon>Methanobacteriota</taxon>
        <taxon>Stenosarchaea group</taxon>
        <taxon>Halobacteria</taxon>
        <taxon>Halobacteriales</taxon>
        <taxon>Halococcaceae</taxon>
        <taxon>Halococcus</taxon>
    </lineage>
</organism>
<sequence length="59" mass="6230">MNDPTSAVGEATEGSAPTCASCDEKIVDEPTHRVLTSIENGQVSTEHFCDEDCRAAFVG</sequence>
<evidence type="ECO:0000256" key="1">
    <source>
        <dbReference type="SAM" id="MobiDB-lite"/>
    </source>
</evidence>
<evidence type="ECO:0000313" key="2">
    <source>
        <dbReference type="EMBL" id="EMA49080.1"/>
    </source>
</evidence>
<accession>M0MXD8</accession>
<keyword evidence="3" id="KW-1185">Reference proteome</keyword>
<dbReference type="EMBL" id="AOMC01000040">
    <property type="protein sequence ID" value="EMA49080.1"/>
    <property type="molecule type" value="Genomic_DNA"/>
</dbReference>
<dbReference type="InterPro" id="IPR055998">
    <property type="entry name" value="DUF7576"/>
</dbReference>
<dbReference type="PATRIC" id="fig|931277.6.peg.391"/>
<dbReference type="OrthoDB" id="169264at2157"/>
<dbReference type="STRING" id="931277.C448_02024"/>
<name>M0MXD8_HALMO</name>
<dbReference type="RefSeq" id="WP_004051539.1">
    <property type="nucleotide sequence ID" value="NZ_AOMC01000040.1"/>
</dbReference>
<proteinExistence type="predicted"/>